<proteinExistence type="predicted"/>
<protein>
    <recommendedName>
        <fullName evidence="4">Transposase</fullName>
    </recommendedName>
</protein>
<evidence type="ECO:0008006" key="4">
    <source>
        <dbReference type="Google" id="ProtNLM"/>
    </source>
</evidence>
<name>A0A4S5B723_BIFLI</name>
<evidence type="ECO:0000313" key="2">
    <source>
        <dbReference type="EMBL" id="THJ27707.1"/>
    </source>
</evidence>
<evidence type="ECO:0000313" key="3">
    <source>
        <dbReference type="Proteomes" id="UP000306697"/>
    </source>
</evidence>
<dbReference type="Proteomes" id="UP000306697">
    <property type="component" value="Unassembled WGS sequence"/>
</dbReference>
<evidence type="ECO:0000256" key="1">
    <source>
        <dbReference type="SAM" id="MobiDB-lite"/>
    </source>
</evidence>
<feature type="region of interest" description="Disordered" evidence="1">
    <location>
        <begin position="21"/>
        <end position="42"/>
    </location>
</feature>
<comment type="caution">
    <text evidence="2">The sequence shown here is derived from an EMBL/GenBank/DDBJ whole genome shotgun (WGS) entry which is preliminary data.</text>
</comment>
<organism evidence="2 3">
    <name type="scientific">Bifidobacterium longum subsp. infantis</name>
    <dbReference type="NCBI Taxonomy" id="1682"/>
    <lineage>
        <taxon>Bacteria</taxon>
        <taxon>Bacillati</taxon>
        <taxon>Actinomycetota</taxon>
        <taxon>Actinomycetes</taxon>
        <taxon>Bifidobacteriales</taxon>
        <taxon>Bifidobacteriaceae</taxon>
        <taxon>Bifidobacterium</taxon>
    </lineage>
</organism>
<gene>
    <name evidence="2" type="ORF">E6L38_09935</name>
</gene>
<dbReference type="AlphaFoldDB" id="A0A4S5B723"/>
<reference evidence="2 3" key="1">
    <citation type="submission" date="2019-04" db="EMBL/GenBank/DDBJ databases">
        <title>Genome Announcement To Ensure Probiotic Safety of Bifidobacterium longum subsp infantis UBBI-01.</title>
        <authorList>
            <person name="Sulthana A."/>
            <person name="Lakshmi S.G."/>
            <person name="Madempudi R.S."/>
        </authorList>
    </citation>
    <scope>NUCLEOTIDE SEQUENCE [LARGE SCALE GENOMIC DNA]</scope>
    <source>
        <strain evidence="2 3">UBBI-01</strain>
    </source>
</reference>
<dbReference type="EMBL" id="SSWL01000015">
    <property type="protein sequence ID" value="THJ27707.1"/>
    <property type="molecule type" value="Genomic_DNA"/>
</dbReference>
<accession>A0A4S5B723</accession>
<sequence length="130" mass="14222">MVSAVHAVSAVACTAALSRSSGMASVTPPKGNRAAPWDRDREAHKGQNMVERVFNRMKHHRKAATRHDGLNETFRADPRLILIVIYLKNAAKNPTSVNIGEEPVISHRQFPSFPVVAAAGYAGYGSLLWF</sequence>